<dbReference type="OrthoDB" id="955748at2"/>
<dbReference type="AlphaFoldDB" id="A0A2V4LCP3"/>
<accession>A0A2V4LCP3</accession>
<comment type="caution">
    <text evidence="2">The sequence shown here is derived from an EMBL/GenBank/DDBJ whole genome shotgun (WGS) entry which is preliminary data.</text>
</comment>
<dbReference type="Pfam" id="PF13503">
    <property type="entry name" value="DUF4123"/>
    <property type="match status" value="1"/>
</dbReference>
<evidence type="ECO:0000313" key="3">
    <source>
        <dbReference type="Proteomes" id="UP000248146"/>
    </source>
</evidence>
<sequence length="246" mass="28424">MPSEARSPRDWLETEWQEGQRLYVVMGNASEANPLQAYYQQESVLLPLPIWSGTPYAGWQEVMPYLGELEPDSRFLDWVDEAPTQDWGWLALSYHEPDRVLEHLRGLTQVLMPDGAEVFFRHWDGSHLLPILRHLGDTAGELLPMFDRLLINGQALKIAGKPLPPPREYPWWQVPGAVAMALTEEDPSTLVDNLMQWLLEDHAELYFAIPQQNLRHKVERFVRRTSITEDNYSGQLLAHLEYEVTP</sequence>
<dbReference type="RefSeq" id="WP_110680649.1">
    <property type="nucleotide sequence ID" value="NZ_QJRX01000001.1"/>
</dbReference>
<reference evidence="2 3" key="1">
    <citation type="submission" date="2018-06" db="EMBL/GenBank/DDBJ databases">
        <title>Pseudomonas diversity within urban Lake Michigan freshwaters.</title>
        <authorList>
            <person name="Batrich M."/>
            <person name="Hatzopoulos T."/>
            <person name="Putonti C."/>
        </authorList>
    </citation>
    <scope>NUCLEOTIDE SEQUENCE [LARGE SCALE GENOMIC DNA]</scope>
    <source>
        <strain evidence="2 3">MB-090714</strain>
    </source>
</reference>
<feature type="domain" description="DUF4123" evidence="1">
    <location>
        <begin position="22"/>
        <end position="137"/>
    </location>
</feature>
<dbReference type="InterPro" id="IPR025391">
    <property type="entry name" value="DUF4123"/>
</dbReference>
<dbReference type="Proteomes" id="UP000248146">
    <property type="component" value="Unassembled WGS sequence"/>
</dbReference>
<gene>
    <name evidence="2" type="ORF">DMO17_02105</name>
</gene>
<dbReference type="EMBL" id="QJRX01000001">
    <property type="protein sequence ID" value="PYC29508.1"/>
    <property type="molecule type" value="Genomic_DNA"/>
</dbReference>
<name>A0A2V4LCP3_AQUAC</name>
<evidence type="ECO:0000313" key="2">
    <source>
        <dbReference type="EMBL" id="PYC29508.1"/>
    </source>
</evidence>
<protein>
    <recommendedName>
        <fullName evidence="1">DUF4123 domain-containing protein</fullName>
    </recommendedName>
</protein>
<organism evidence="2 3">
    <name type="scientific">Aquipseudomonas alcaligenes</name>
    <name type="common">Pseudomonas alcaligenes</name>
    <dbReference type="NCBI Taxonomy" id="43263"/>
    <lineage>
        <taxon>Bacteria</taxon>
        <taxon>Pseudomonadati</taxon>
        <taxon>Pseudomonadota</taxon>
        <taxon>Gammaproteobacteria</taxon>
        <taxon>Pseudomonadales</taxon>
        <taxon>Pseudomonadaceae</taxon>
        <taxon>Aquipseudomonas</taxon>
    </lineage>
</organism>
<proteinExistence type="predicted"/>
<evidence type="ECO:0000259" key="1">
    <source>
        <dbReference type="Pfam" id="PF13503"/>
    </source>
</evidence>